<dbReference type="PANTHER" id="PTHR20935">
    <property type="entry name" value="PHOSPHOGLYCERATE MUTASE-RELATED"/>
    <property type="match status" value="1"/>
</dbReference>
<evidence type="ECO:0000256" key="1">
    <source>
        <dbReference type="ARBA" id="ARBA00022801"/>
    </source>
</evidence>
<dbReference type="InterPro" id="IPR029033">
    <property type="entry name" value="His_PPase_superfam"/>
</dbReference>
<keyword evidence="3" id="KW-1185">Reference proteome</keyword>
<dbReference type="AlphaFoldDB" id="A0A1N7MGF0"/>
<dbReference type="OrthoDB" id="280692at2"/>
<dbReference type="Gene3D" id="3.40.50.1240">
    <property type="entry name" value="Phosphoglycerate mutase-like"/>
    <property type="match status" value="1"/>
</dbReference>
<proteinExistence type="predicted"/>
<dbReference type="GO" id="GO:0016787">
    <property type="term" value="F:hydrolase activity"/>
    <property type="evidence" value="ECO:0007669"/>
    <property type="project" value="UniProtKB-KW"/>
</dbReference>
<gene>
    <name evidence="2" type="ORF">SAMN05421759_104305</name>
</gene>
<dbReference type="STRING" id="633194.SAMN05421759_104305"/>
<organism evidence="2 3">
    <name type="scientific">Roseivivax lentus</name>
    <dbReference type="NCBI Taxonomy" id="633194"/>
    <lineage>
        <taxon>Bacteria</taxon>
        <taxon>Pseudomonadati</taxon>
        <taxon>Pseudomonadota</taxon>
        <taxon>Alphaproteobacteria</taxon>
        <taxon>Rhodobacterales</taxon>
        <taxon>Roseobacteraceae</taxon>
        <taxon>Roseivivax</taxon>
    </lineage>
</organism>
<dbReference type="RefSeq" id="WP_076447830.1">
    <property type="nucleotide sequence ID" value="NZ_FTOQ01000004.1"/>
</dbReference>
<sequence length="218" mass="23878">MSQILLVRHGQANSAARDEAEYDRLSDLGRAQARWLGAHLKGSGERFSHAVSGTLQRQSETLAEMAVAETAPAQDPRLNELEYFTLAQAFEAEHGVAMPQDRPEFLTHLPRMFAAWSRGDISAAPEPFEAFETRVAEVLSDLAAGRGPTIAVTSGGVIGMAIRIALRLDIEAFALMCLSIENTSVHRLQIMPSGLALAQFNACPHLEPQDRRHSRTHL</sequence>
<evidence type="ECO:0000313" key="3">
    <source>
        <dbReference type="Proteomes" id="UP000186684"/>
    </source>
</evidence>
<reference evidence="3" key="1">
    <citation type="submission" date="2017-01" db="EMBL/GenBank/DDBJ databases">
        <authorList>
            <person name="Varghese N."/>
            <person name="Submissions S."/>
        </authorList>
    </citation>
    <scope>NUCLEOTIDE SEQUENCE [LARGE SCALE GENOMIC DNA]</scope>
    <source>
        <strain evidence="3">DSM 29430</strain>
    </source>
</reference>
<accession>A0A1N7MGF0</accession>
<protein>
    <submittedName>
        <fullName evidence="2">Broad specificity phosphatase PhoE</fullName>
    </submittedName>
</protein>
<dbReference type="Proteomes" id="UP000186684">
    <property type="component" value="Unassembled WGS sequence"/>
</dbReference>
<dbReference type="EMBL" id="FTOQ01000004">
    <property type="protein sequence ID" value="SIS85226.1"/>
    <property type="molecule type" value="Genomic_DNA"/>
</dbReference>
<dbReference type="InterPro" id="IPR051021">
    <property type="entry name" value="Mito_Ser/Thr_phosphatase"/>
</dbReference>
<dbReference type="InterPro" id="IPR013078">
    <property type="entry name" value="His_Pase_superF_clade-1"/>
</dbReference>
<evidence type="ECO:0000313" key="2">
    <source>
        <dbReference type="EMBL" id="SIS85226.1"/>
    </source>
</evidence>
<dbReference type="Pfam" id="PF00300">
    <property type="entry name" value="His_Phos_1"/>
    <property type="match status" value="1"/>
</dbReference>
<keyword evidence="1" id="KW-0378">Hydrolase</keyword>
<dbReference type="SMART" id="SM00855">
    <property type="entry name" value="PGAM"/>
    <property type="match status" value="1"/>
</dbReference>
<dbReference type="SUPFAM" id="SSF53254">
    <property type="entry name" value="Phosphoglycerate mutase-like"/>
    <property type="match status" value="1"/>
</dbReference>
<name>A0A1N7MGF0_9RHOB</name>
<dbReference type="PANTHER" id="PTHR20935:SF0">
    <property type="entry name" value="SERINE_THREONINE-PROTEIN PHOSPHATASE PGAM5, MITOCHONDRIAL"/>
    <property type="match status" value="1"/>
</dbReference>
<dbReference type="CDD" id="cd07067">
    <property type="entry name" value="HP_PGM_like"/>
    <property type="match status" value="1"/>
</dbReference>